<dbReference type="Pfam" id="PF00589">
    <property type="entry name" value="Phage_integrase"/>
    <property type="match status" value="1"/>
</dbReference>
<gene>
    <name evidence="3" type="ORF">N5D63_22990</name>
</gene>
<name>A0AA42Q6I5_9BURK</name>
<dbReference type="AlphaFoldDB" id="A0AA42Q6I5"/>
<evidence type="ECO:0000313" key="3">
    <source>
        <dbReference type="EMBL" id="MDH1337019.1"/>
    </source>
</evidence>
<evidence type="ECO:0000256" key="1">
    <source>
        <dbReference type="ARBA" id="ARBA00023172"/>
    </source>
</evidence>
<comment type="caution">
    <text evidence="3">The sequence shown here is derived from an EMBL/GenBank/DDBJ whole genome shotgun (WGS) entry which is preliminary data.</text>
</comment>
<dbReference type="GO" id="GO:0015074">
    <property type="term" value="P:DNA integration"/>
    <property type="evidence" value="ECO:0007669"/>
    <property type="project" value="InterPro"/>
</dbReference>
<dbReference type="InterPro" id="IPR002104">
    <property type="entry name" value="Integrase_catalytic"/>
</dbReference>
<dbReference type="GO" id="GO:0003677">
    <property type="term" value="F:DNA binding"/>
    <property type="evidence" value="ECO:0007669"/>
    <property type="project" value="InterPro"/>
</dbReference>
<protein>
    <submittedName>
        <fullName evidence="3">Tyrosine-type recombinase/integrase</fullName>
    </submittedName>
</protein>
<dbReference type="Proteomes" id="UP001161065">
    <property type="component" value="Unassembled WGS sequence"/>
</dbReference>
<dbReference type="InterPro" id="IPR013762">
    <property type="entry name" value="Integrase-like_cat_sf"/>
</dbReference>
<dbReference type="Gene3D" id="1.10.443.10">
    <property type="entry name" value="Intergrase catalytic core"/>
    <property type="match status" value="1"/>
</dbReference>
<dbReference type="GO" id="GO:0006310">
    <property type="term" value="P:DNA recombination"/>
    <property type="evidence" value="ECO:0007669"/>
    <property type="project" value="UniProtKB-KW"/>
</dbReference>
<dbReference type="RefSeq" id="WP_280009408.1">
    <property type="nucleotide sequence ID" value="NZ_JAOCEK010000029.1"/>
</dbReference>
<evidence type="ECO:0000259" key="2">
    <source>
        <dbReference type="PROSITE" id="PS51898"/>
    </source>
</evidence>
<dbReference type="EMBL" id="JAOCEK010000029">
    <property type="protein sequence ID" value="MDH1337019.1"/>
    <property type="molecule type" value="Genomic_DNA"/>
</dbReference>
<reference evidence="3" key="1">
    <citation type="submission" date="2022-09" db="EMBL/GenBank/DDBJ databases">
        <title>Intensive care unit water sources are persistently colonized with multi-drug resistant bacteria and are the site of extensive horizontal gene transfer of antibiotic resistance genes.</title>
        <authorList>
            <person name="Diorio-Toth L."/>
        </authorList>
    </citation>
    <scope>NUCLEOTIDE SEQUENCE</scope>
    <source>
        <strain evidence="3">GD03832</strain>
    </source>
</reference>
<keyword evidence="1" id="KW-0233">DNA recombination</keyword>
<sequence>MPIFRWALLPNPAEYCLKLQSLPARFPFPIPRGIWQQGFDMAYLRKVKNGWRAEVERAGVRKTATRPTKAEAQAWAVTEEAAILAGARGEFPQRTLAEAVERYRSEVTNKKTGSTVRADNLRFDAWLRDYPELANKVFHQVTGNDLAAWRDARLQHVSGASVLREAQQYRPIWTLAIKQWKWAGNSPWKEITLPAASYARRRVSRWMEVRRILRSAGVSLRMAPQTAMQETGWAMMIALHTAMRSGEILKLSRSTTDLKRKVYELAHHKTETTVGARRVPLTTRAVRLLKILEDQAQHDGRDTYFTISDASRDALYRKLRDRCMVEGLRFHDLRATSLTLLSKRVDVMTLARISGHVNINELFNTYYRESPEDIAARI</sequence>
<organism evidence="3 4">
    <name type="scientific">Comamonas thiooxydans</name>
    <dbReference type="NCBI Taxonomy" id="363952"/>
    <lineage>
        <taxon>Bacteria</taxon>
        <taxon>Pseudomonadati</taxon>
        <taxon>Pseudomonadota</taxon>
        <taxon>Betaproteobacteria</taxon>
        <taxon>Burkholderiales</taxon>
        <taxon>Comamonadaceae</taxon>
        <taxon>Comamonas</taxon>
    </lineage>
</organism>
<feature type="domain" description="Tyr recombinase" evidence="2">
    <location>
        <begin position="202"/>
        <end position="378"/>
    </location>
</feature>
<dbReference type="InterPro" id="IPR011010">
    <property type="entry name" value="DNA_brk_join_enz"/>
</dbReference>
<dbReference type="PROSITE" id="PS51898">
    <property type="entry name" value="TYR_RECOMBINASE"/>
    <property type="match status" value="1"/>
</dbReference>
<dbReference type="SUPFAM" id="SSF56349">
    <property type="entry name" value="DNA breaking-rejoining enzymes"/>
    <property type="match status" value="1"/>
</dbReference>
<evidence type="ECO:0000313" key="4">
    <source>
        <dbReference type="Proteomes" id="UP001161065"/>
    </source>
</evidence>
<proteinExistence type="predicted"/>
<accession>A0AA42Q6I5</accession>